<evidence type="ECO:0000313" key="3">
    <source>
        <dbReference type="Proteomes" id="UP000199375"/>
    </source>
</evidence>
<protein>
    <submittedName>
        <fullName evidence="2">Uncharacterized protein</fullName>
    </submittedName>
</protein>
<reference evidence="2 3" key="1">
    <citation type="submission" date="2016-06" db="EMBL/GenBank/DDBJ databases">
        <authorList>
            <person name="Kjaerup R.B."/>
            <person name="Dalgaard T.S."/>
            <person name="Juul-Madsen H.R."/>
        </authorList>
    </citation>
    <scope>NUCLEOTIDE SEQUENCE [LARGE SCALE GENOMIC DNA]</scope>
    <source>
        <strain evidence="2 3">DSM 45626</strain>
    </source>
</reference>
<name>A0A1C4V4D4_9ACTN</name>
<gene>
    <name evidence="2" type="ORF">GA0070558_106214</name>
</gene>
<proteinExistence type="predicted"/>
<evidence type="ECO:0000256" key="1">
    <source>
        <dbReference type="SAM" id="MobiDB-lite"/>
    </source>
</evidence>
<feature type="region of interest" description="Disordered" evidence="1">
    <location>
        <begin position="24"/>
        <end position="64"/>
    </location>
</feature>
<accession>A0A1C4V4D4</accession>
<sequence>MFAVPAVILVLAALVAVVMLRHQDAGPQRPPAPQGARGEPGEEQLASPAATPSGPAPALAGATPSQVTDAWAERWPGPVTVKGSLHTIQVTLPGTQDQLSAAVGQPSKDRRDEVGQVLCMVKLHGAVQWPLLQTLVDGCLGPVLRPEERKTVLGWLVDTDFSVPRAETRESDRFELIANHNSDQNFALTLYAR</sequence>
<feature type="compositionally biased region" description="Low complexity" evidence="1">
    <location>
        <begin position="45"/>
        <end position="64"/>
    </location>
</feature>
<dbReference type="EMBL" id="FMCW01000006">
    <property type="protein sequence ID" value="SCE78837.1"/>
    <property type="molecule type" value="Genomic_DNA"/>
</dbReference>
<organism evidence="2 3">
    <name type="scientific">Micromonospora haikouensis</name>
    <dbReference type="NCBI Taxonomy" id="686309"/>
    <lineage>
        <taxon>Bacteria</taxon>
        <taxon>Bacillati</taxon>
        <taxon>Actinomycetota</taxon>
        <taxon>Actinomycetes</taxon>
        <taxon>Micromonosporales</taxon>
        <taxon>Micromonosporaceae</taxon>
        <taxon>Micromonospora</taxon>
    </lineage>
</organism>
<dbReference type="AlphaFoldDB" id="A0A1C4V4D4"/>
<dbReference type="Proteomes" id="UP000199375">
    <property type="component" value="Unassembled WGS sequence"/>
</dbReference>
<dbReference type="RefSeq" id="WP_141722177.1">
    <property type="nucleotide sequence ID" value="NZ_FMCW01000006.1"/>
</dbReference>
<evidence type="ECO:0000313" key="2">
    <source>
        <dbReference type="EMBL" id="SCE78837.1"/>
    </source>
</evidence>